<dbReference type="InterPro" id="IPR037171">
    <property type="entry name" value="NagB/RpiA_transferase-like"/>
</dbReference>
<dbReference type="FunCoup" id="B2A2V4">
    <property type="interactions" value="231"/>
</dbReference>
<keyword evidence="5" id="KW-0413">Isomerase</keyword>
<dbReference type="PANTHER" id="PTHR11280">
    <property type="entry name" value="GLUCOSAMINE-6-PHOSPHATE ISOMERASE"/>
    <property type="match status" value="1"/>
</dbReference>
<dbReference type="GO" id="GO:0006043">
    <property type="term" value="P:glucosamine catabolic process"/>
    <property type="evidence" value="ECO:0007669"/>
    <property type="project" value="TreeGrafter"/>
</dbReference>
<dbReference type="GO" id="GO:0016853">
    <property type="term" value="F:isomerase activity"/>
    <property type="evidence" value="ECO:0007669"/>
    <property type="project" value="UniProtKB-KW"/>
</dbReference>
<dbReference type="GO" id="GO:0005737">
    <property type="term" value="C:cytoplasm"/>
    <property type="evidence" value="ECO:0007669"/>
    <property type="project" value="TreeGrafter"/>
</dbReference>
<dbReference type="Pfam" id="PF01182">
    <property type="entry name" value="Glucosamine_iso"/>
    <property type="match status" value="1"/>
</dbReference>
<dbReference type="InterPro" id="IPR006148">
    <property type="entry name" value="Glc/Gal-6P_isomerase"/>
</dbReference>
<organism evidence="5 6">
    <name type="scientific">Natranaerobius thermophilus (strain ATCC BAA-1301 / DSM 18059 / JW/NM-WN-LF)</name>
    <dbReference type="NCBI Taxonomy" id="457570"/>
    <lineage>
        <taxon>Bacteria</taxon>
        <taxon>Bacillati</taxon>
        <taxon>Bacillota</taxon>
        <taxon>Clostridia</taxon>
        <taxon>Natranaerobiales</taxon>
        <taxon>Natranaerobiaceae</taxon>
        <taxon>Natranaerobius</taxon>
    </lineage>
</organism>
<reference evidence="5 6" key="2">
    <citation type="journal article" date="2011" name="J. Bacteriol.">
        <title>Complete genome sequence of the anaerobic, halophilic alkalithermophile Natranaerobius thermophilus JW/NM-WN-LF.</title>
        <authorList>
            <person name="Zhao B."/>
            <person name="Mesbah N.M."/>
            <person name="Dalin E."/>
            <person name="Goodwin L."/>
            <person name="Nolan M."/>
            <person name="Pitluck S."/>
            <person name="Chertkov O."/>
            <person name="Brettin T.S."/>
            <person name="Han J."/>
            <person name="Larimer F.W."/>
            <person name="Land M.L."/>
            <person name="Hauser L."/>
            <person name="Kyrpides N."/>
            <person name="Wiegel J."/>
        </authorList>
    </citation>
    <scope>NUCLEOTIDE SEQUENCE [LARGE SCALE GENOMIC DNA]</scope>
    <source>
        <strain evidence="6">ATCC BAA-1301 / DSM 18059 / JW/NM-WN-LF</strain>
    </source>
</reference>
<dbReference type="GO" id="GO:0019262">
    <property type="term" value="P:N-acetylneuraminate catabolic process"/>
    <property type="evidence" value="ECO:0007669"/>
    <property type="project" value="TreeGrafter"/>
</dbReference>
<keyword evidence="6" id="KW-1185">Reference proteome</keyword>
<evidence type="ECO:0000256" key="2">
    <source>
        <dbReference type="ARBA" id="ARBA00023277"/>
    </source>
</evidence>
<dbReference type="AlphaFoldDB" id="B2A2V4"/>
<keyword evidence="2" id="KW-0119">Carbohydrate metabolism</keyword>
<name>B2A2V4_NATTJ</name>
<feature type="domain" description="Glucosamine/galactosamine-6-phosphate isomerase" evidence="4">
    <location>
        <begin position="12"/>
        <end position="236"/>
    </location>
</feature>
<dbReference type="NCBIfam" id="TIGR00502">
    <property type="entry name" value="nagB"/>
    <property type="match status" value="1"/>
</dbReference>
<dbReference type="KEGG" id="nth:Nther_2772"/>
<dbReference type="GO" id="GO:0042802">
    <property type="term" value="F:identical protein binding"/>
    <property type="evidence" value="ECO:0007669"/>
    <property type="project" value="TreeGrafter"/>
</dbReference>
<dbReference type="Proteomes" id="UP000001683">
    <property type="component" value="Chromosome"/>
</dbReference>
<dbReference type="RefSeq" id="WP_012449156.1">
    <property type="nucleotide sequence ID" value="NC_010718.1"/>
</dbReference>
<reference evidence="5 6" key="1">
    <citation type="submission" date="2008-04" db="EMBL/GenBank/DDBJ databases">
        <title>Complete sequence of chromosome of Natranaerobius thermophilus JW/NM-WN-LF.</title>
        <authorList>
            <consortium name="US DOE Joint Genome Institute"/>
            <person name="Copeland A."/>
            <person name="Lucas S."/>
            <person name="Lapidus A."/>
            <person name="Glavina del Rio T."/>
            <person name="Dalin E."/>
            <person name="Tice H."/>
            <person name="Bruce D."/>
            <person name="Goodwin L."/>
            <person name="Pitluck S."/>
            <person name="Chertkov O."/>
            <person name="Brettin T."/>
            <person name="Detter J.C."/>
            <person name="Han C."/>
            <person name="Kuske C.R."/>
            <person name="Schmutz J."/>
            <person name="Larimer F."/>
            <person name="Land M."/>
            <person name="Hauser L."/>
            <person name="Kyrpides N."/>
            <person name="Lykidis A."/>
            <person name="Mesbah N.M."/>
            <person name="Wiegel J."/>
        </authorList>
    </citation>
    <scope>NUCLEOTIDE SEQUENCE [LARGE SCALE GENOMIC DNA]</scope>
    <source>
        <strain evidence="6">ATCC BAA-1301 / DSM 18059 / JW/NM-WN-LF</strain>
    </source>
</reference>
<dbReference type="PANTHER" id="PTHR11280:SF5">
    <property type="entry name" value="GLUCOSAMINE-6-PHOSPHATE ISOMERASE"/>
    <property type="match status" value="1"/>
</dbReference>
<keyword evidence="1" id="KW-0378">Hydrolase</keyword>
<dbReference type="InParanoid" id="B2A2V4"/>
<dbReference type="eggNOG" id="COG0363">
    <property type="taxonomic scope" value="Bacteria"/>
</dbReference>
<dbReference type="Gene3D" id="3.40.50.1360">
    <property type="match status" value="1"/>
</dbReference>
<protein>
    <recommendedName>
        <fullName evidence="3">Glucosamine-6-phosphate deaminase</fullName>
        <ecNumber evidence="3">3.5.99.6</ecNumber>
    </recommendedName>
</protein>
<dbReference type="STRING" id="457570.Nther_2772"/>
<dbReference type="GO" id="GO:0005975">
    <property type="term" value="P:carbohydrate metabolic process"/>
    <property type="evidence" value="ECO:0007669"/>
    <property type="project" value="InterPro"/>
</dbReference>
<evidence type="ECO:0000313" key="5">
    <source>
        <dbReference type="EMBL" id="ACB86322.1"/>
    </source>
</evidence>
<evidence type="ECO:0000256" key="1">
    <source>
        <dbReference type="ARBA" id="ARBA00022801"/>
    </source>
</evidence>
<dbReference type="GO" id="GO:0006046">
    <property type="term" value="P:N-acetylglucosamine catabolic process"/>
    <property type="evidence" value="ECO:0007669"/>
    <property type="project" value="UniProtKB-UniRule"/>
</dbReference>
<dbReference type="HOGENOM" id="CLU_049611_1_1_9"/>
<sequence>MKLTVVDNYFQLSQKAAEIITDQIISKPNTILGLPTGRTPLGMYESLISRYQQGQLTFKDVTTFNIDEFLGISEDNPISYHSYMNYYFFDHIDIDKENTFLPPSNPEDPIIAAANYEQKVKENPVDLMILGLGTNGHIGFNEPGNSLREDTHVTELSDQTIINNKKLLKKTLGNESKDDYAIPDKAITMGIGTILSAQKLLIIANGSEKAPVIKQLFSPEITTRLPASLVKLHSNVTIIVDGEAYN</sequence>
<accession>B2A2V4</accession>
<dbReference type="CDD" id="cd01399">
    <property type="entry name" value="GlcN6P_deaminase"/>
    <property type="match status" value="1"/>
</dbReference>
<proteinExistence type="predicted"/>
<dbReference type="SUPFAM" id="SSF100950">
    <property type="entry name" value="NagB/RpiA/CoA transferase-like"/>
    <property type="match status" value="1"/>
</dbReference>
<dbReference type="EC" id="3.5.99.6" evidence="3"/>
<dbReference type="OrthoDB" id="9791139at2"/>
<evidence type="ECO:0000256" key="3">
    <source>
        <dbReference type="NCBIfam" id="TIGR00502"/>
    </source>
</evidence>
<evidence type="ECO:0000313" key="6">
    <source>
        <dbReference type="Proteomes" id="UP000001683"/>
    </source>
</evidence>
<dbReference type="GO" id="GO:0004342">
    <property type="term" value="F:glucosamine-6-phosphate deaminase activity"/>
    <property type="evidence" value="ECO:0007669"/>
    <property type="project" value="UniProtKB-UniRule"/>
</dbReference>
<dbReference type="InterPro" id="IPR004547">
    <property type="entry name" value="Glucosamine6P_isomerase"/>
</dbReference>
<gene>
    <name evidence="5" type="ordered locus">Nther_2772</name>
</gene>
<dbReference type="EMBL" id="CP001034">
    <property type="protein sequence ID" value="ACB86322.1"/>
    <property type="molecule type" value="Genomic_DNA"/>
</dbReference>
<evidence type="ECO:0000259" key="4">
    <source>
        <dbReference type="Pfam" id="PF01182"/>
    </source>
</evidence>